<protein>
    <submittedName>
        <fullName evidence="5">ABC-ATPase domain-containing protein</fullName>
    </submittedName>
</protein>
<gene>
    <name evidence="5" type="ORF">GCM10009824_26960</name>
</gene>
<dbReference type="Pfam" id="PF09818">
    <property type="entry name" value="ABC_ATPase"/>
    <property type="match status" value="1"/>
</dbReference>
<dbReference type="RefSeq" id="WP_344225501.1">
    <property type="nucleotide sequence ID" value="NZ_BAAAQA010000033.1"/>
</dbReference>
<evidence type="ECO:0000313" key="5">
    <source>
        <dbReference type="EMBL" id="GAA2123241.1"/>
    </source>
</evidence>
<dbReference type="PANTHER" id="PTHR38149:SF1">
    <property type="entry name" value="ATPASE"/>
    <property type="match status" value="1"/>
</dbReference>
<dbReference type="EMBL" id="BAAAQA010000033">
    <property type="protein sequence ID" value="GAA2123241.1"/>
    <property type="molecule type" value="Genomic_DNA"/>
</dbReference>
<reference evidence="5 6" key="1">
    <citation type="journal article" date="2019" name="Int. J. Syst. Evol. Microbiol.">
        <title>The Global Catalogue of Microorganisms (GCM) 10K type strain sequencing project: providing services to taxonomists for standard genome sequencing and annotation.</title>
        <authorList>
            <consortium name="The Broad Institute Genomics Platform"/>
            <consortium name="The Broad Institute Genome Sequencing Center for Infectious Disease"/>
            <person name="Wu L."/>
            <person name="Ma J."/>
        </authorList>
    </citation>
    <scope>NUCLEOTIDE SEQUENCE [LARGE SCALE GENOMIC DNA]</scope>
    <source>
        <strain evidence="5 6">JCM 15914</strain>
    </source>
</reference>
<feature type="compositionally biased region" description="Basic and acidic residues" evidence="1">
    <location>
        <begin position="471"/>
        <end position="490"/>
    </location>
</feature>
<dbReference type="InterPro" id="IPR046834">
    <property type="entry name" value="ABC_ATPase_C"/>
</dbReference>
<feature type="domain" description="ATPase of the ABC class C-terminal" evidence="2">
    <location>
        <begin position="170"/>
        <end position="449"/>
    </location>
</feature>
<accession>A0ABN2Y7X8</accession>
<feature type="domain" description="ATPase of the ABC class N-terminal" evidence="3">
    <location>
        <begin position="7"/>
        <end position="163"/>
    </location>
</feature>
<evidence type="ECO:0000256" key="1">
    <source>
        <dbReference type="SAM" id="MobiDB-lite"/>
    </source>
</evidence>
<dbReference type="InterPro" id="IPR027417">
    <property type="entry name" value="P-loop_NTPase"/>
</dbReference>
<dbReference type="InterPro" id="IPR049069">
    <property type="entry name" value="MRB1590-like_C"/>
</dbReference>
<dbReference type="InterPro" id="IPR019195">
    <property type="entry name" value="ABC_ATPase_put"/>
</dbReference>
<comment type="caution">
    <text evidence="5">The sequence shown here is derived from an EMBL/GenBank/DDBJ whole genome shotgun (WGS) entry which is preliminary data.</text>
</comment>
<proteinExistence type="predicted"/>
<name>A0ABN2Y7X8_9MICC</name>
<sequence length="585" mass="63025">MGTPRTDLAHVLKRLDGNSYGAYKQLKGGWRVGDVELLVDRVQSDPYAPPSMVRLRVPRKVAGVPEQLVESAAKRIAAGDFLTRAFGGAARNLSPDGGKGSGGIFMVRVGQEILQRSSVLIDEDAIEVRCEIALPAAGRRIKGRAAERLLTEVLPSVVDRSLIFRNLDAAAFELHVRSYLDAEHVRSQLASRGLVAFVADGAVLPRASGHRDEPLTSHAVPFQSPENLRVTLPLSDGTEVSGMGIPEGVTVIVGGGYHGKSTLLQALERGVYDHVPRDGRELVITRADAMAVRAEDGRAVTGTDVSPFINNLPTGADTKRFSTTNASGSTSQAASISEAVESGAEVLLLDEDTCATNLMVRDQRMRALVPGEREPITPFVDRVQALYRDNGVSTVLVTGGSGAFLDVADLVIAMDSYRASDVTDRARQVSAEFPSGEQTQPTEKFGELREHAPAAATPSKNDGARGGHGGGSRDPDRRGGDRGGFREKPARGRGLGTIQRGREDVDVSSLPQLVDPSQTEAIARLLDQIDREADGRQSLNQIVDRLMTRVERDGLDVLAHHRGHPGHLALPRRQEVHAAYHRERR</sequence>
<feature type="region of interest" description="Disordered" evidence="1">
    <location>
        <begin position="451"/>
        <end position="504"/>
    </location>
</feature>
<evidence type="ECO:0000259" key="3">
    <source>
        <dbReference type="Pfam" id="PF20446"/>
    </source>
</evidence>
<dbReference type="Proteomes" id="UP001500166">
    <property type="component" value="Unassembled WGS sequence"/>
</dbReference>
<dbReference type="PANTHER" id="PTHR38149">
    <property type="entry name" value="ATPASE"/>
    <property type="match status" value="1"/>
</dbReference>
<organism evidence="5 6">
    <name type="scientific">Kocuria atrinae</name>
    <dbReference type="NCBI Taxonomy" id="592377"/>
    <lineage>
        <taxon>Bacteria</taxon>
        <taxon>Bacillati</taxon>
        <taxon>Actinomycetota</taxon>
        <taxon>Actinomycetes</taxon>
        <taxon>Micrococcales</taxon>
        <taxon>Micrococcaceae</taxon>
        <taxon>Kocuria</taxon>
    </lineage>
</organism>
<feature type="domain" description="MRB1590-like C-terminal" evidence="4">
    <location>
        <begin position="491"/>
        <end position="584"/>
    </location>
</feature>
<dbReference type="InterPro" id="IPR046833">
    <property type="entry name" value="ABC_N"/>
</dbReference>
<dbReference type="Pfam" id="PF21117">
    <property type="entry name" value="MRB1590_C"/>
    <property type="match status" value="1"/>
</dbReference>
<evidence type="ECO:0000259" key="4">
    <source>
        <dbReference type="Pfam" id="PF21117"/>
    </source>
</evidence>
<dbReference type="SUPFAM" id="SSF52540">
    <property type="entry name" value="P-loop containing nucleoside triphosphate hydrolases"/>
    <property type="match status" value="1"/>
</dbReference>
<dbReference type="Gene3D" id="3.40.50.300">
    <property type="entry name" value="P-loop containing nucleotide triphosphate hydrolases"/>
    <property type="match status" value="1"/>
</dbReference>
<dbReference type="Pfam" id="PF20446">
    <property type="entry name" value="ABC_N"/>
    <property type="match status" value="1"/>
</dbReference>
<evidence type="ECO:0000313" key="6">
    <source>
        <dbReference type="Proteomes" id="UP001500166"/>
    </source>
</evidence>
<evidence type="ECO:0000259" key="2">
    <source>
        <dbReference type="Pfam" id="PF09818"/>
    </source>
</evidence>
<keyword evidence="6" id="KW-1185">Reference proteome</keyword>